<evidence type="ECO:0000256" key="2">
    <source>
        <dbReference type="SAM" id="Phobius"/>
    </source>
</evidence>
<feature type="region of interest" description="Disordered" evidence="1">
    <location>
        <begin position="732"/>
        <end position="752"/>
    </location>
</feature>
<accession>A0A024H2E2</accession>
<feature type="compositionally biased region" description="Pro residues" evidence="1">
    <location>
        <begin position="1092"/>
        <end position="1101"/>
    </location>
</feature>
<feature type="region of interest" description="Disordered" evidence="1">
    <location>
        <begin position="766"/>
        <end position="1133"/>
    </location>
</feature>
<keyword evidence="2" id="KW-1133">Transmembrane helix</keyword>
<gene>
    <name evidence="4" type="ORF">ARTSIC4J27_1982</name>
</gene>
<evidence type="ECO:0000256" key="1">
    <source>
        <dbReference type="SAM" id="MobiDB-lite"/>
    </source>
</evidence>
<proteinExistence type="predicted"/>
<dbReference type="AlphaFoldDB" id="A0A024H2E2"/>
<keyword evidence="2" id="KW-0812">Transmembrane</keyword>
<feature type="compositionally biased region" description="Low complexity" evidence="1">
    <location>
        <begin position="769"/>
        <end position="778"/>
    </location>
</feature>
<evidence type="ECO:0000256" key="3">
    <source>
        <dbReference type="SAM" id="SignalP"/>
    </source>
</evidence>
<organism evidence="4 5">
    <name type="scientific">Pseudarthrobacter siccitolerans</name>
    <dbReference type="NCBI Taxonomy" id="861266"/>
    <lineage>
        <taxon>Bacteria</taxon>
        <taxon>Bacillati</taxon>
        <taxon>Actinomycetota</taxon>
        <taxon>Actinomycetes</taxon>
        <taxon>Micrococcales</taxon>
        <taxon>Micrococcaceae</taxon>
        <taxon>Pseudarthrobacter</taxon>
    </lineage>
</organism>
<evidence type="ECO:0000313" key="4">
    <source>
        <dbReference type="EMBL" id="CCQ46022.1"/>
    </source>
</evidence>
<feature type="compositionally biased region" description="Polar residues" evidence="1">
    <location>
        <begin position="947"/>
        <end position="977"/>
    </location>
</feature>
<keyword evidence="5" id="KW-1185">Reference proteome</keyword>
<feature type="compositionally biased region" description="Polar residues" evidence="1">
    <location>
        <begin position="874"/>
        <end position="932"/>
    </location>
</feature>
<keyword evidence="2" id="KW-0472">Membrane</keyword>
<feature type="transmembrane region" description="Helical" evidence="2">
    <location>
        <begin position="256"/>
        <end position="276"/>
    </location>
</feature>
<evidence type="ECO:0000313" key="5">
    <source>
        <dbReference type="Proteomes" id="UP000035722"/>
    </source>
</evidence>
<protein>
    <submittedName>
        <fullName evidence="4">Putative membrane protein</fullName>
    </submittedName>
</protein>
<dbReference type="OrthoDB" id="3885631at2"/>
<keyword evidence="3" id="KW-0732">Signal</keyword>
<dbReference type="EMBL" id="CAQI01000042">
    <property type="protein sequence ID" value="CCQ46022.1"/>
    <property type="molecule type" value="Genomic_DNA"/>
</dbReference>
<feature type="transmembrane region" description="Helical" evidence="2">
    <location>
        <begin position="288"/>
        <end position="309"/>
    </location>
</feature>
<dbReference type="STRING" id="861266.ARTSIC4J27_1982"/>
<feature type="transmembrane region" description="Helical" evidence="2">
    <location>
        <begin position="680"/>
        <end position="705"/>
    </location>
</feature>
<reference evidence="5" key="1">
    <citation type="journal article" date="2014" name="Genome Announc.">
        <title>Genome Sequence of Arthrobacter siccitolerans 4J27, a Xeroprotectant-Producing Desiccation-Tolerant Microorganism.</title>
        <authorList>
            <person name="Manzanera M."/>
            <person name="Santa-Cruz-Calvo L."/>
            <person name="Vilchez J.I."/>
            <person name="Garcia-Fontana C."/>
            <person name="Silva-Castro G.A."/>
            <person name="Calvo C."/>
            <person name="Gonzalez-Lopez J."/>
        </authorList>
    </citation>
    <scope>NUCLEOTIDE SEQUENCE [LARGE SCALE GENOMIC DNA]</scope>
    <source>
        <strain evidence="5">4J27</strain>
    </source>
</reference>
<feature type="compositionally biased region" description="Basic and acidic residues" evidence="1">
    <location>
        <begin position="827"/>
        <end position="837"/>
    </location>
</feature>
<sequence>MNAANRAGGRFSLVRLLGVAVLAALVVPLLMTTFPSAAHADNEDERDNYSLYQLASNASSYFGEKNSPDGGGGLHEDWDAITSSPATGGDMLGYADPEFSVGNVIGWLFAEATGSTQTITFDTLRTSGGEDENTYAGMLDYAHFGAANADLGLDTMSSGIGGQIVSMIGGGAIWLLYLLTLAVGTVFFLIIQVLKAINPFMWFYQAVAGVADSGGNTNSAHQQELADGMTGGDAGGGALAGLQHWISSWYGLLQSIAWEALVPLFIGFLIIGLVLFKKVDRGSAIKKLIIRVVFIGVGLPLLGSMYTGVLDRFDDSLLGQHAGPTRVVLSTYVDFEAWMMNDRLAIPDQASISWENGQAGPESTMSVRNSALAINAQAKREFSGISIGTKTSDAEAAWRAGTVDVGGSAGDDVQAVFSTFGILNTYISGQITSASDFESGIKSAITDLDVADGDKKDWFVDDKSYGDVEGFGEQGGPAPNEHPVLAVNGQGLTSSNPAGSSTTFTTPGNKQGCGFSVLDADGNLASCNLSALSAYNYLNTGFGSDSLTMYSSNNVTSGLTREDHMAVSQVGTGPAKFMYWQNAATVLGCIALLGFWYAIGMLAGAVKRTFSLVAAIPFATLGALSAIAKVVVYSVALILEVMVTLFIYQFVSEFLISIPDIIAGPFSSLMDPNGLFGSPALGGILVVLLTIVSSLVIMGVTVALLRVRKVVLQAMDEVFTKLVDKFLETSTPSKADKAGAMPSPAHALGTGAGAAAGQKLASGLGGKLSSGSKLPKTGGNAGGGKNASTNVGGLNGQPSLPAAGQTLAIGPGGGDGSRVGEAPHGGGQDDRSIEGSDARALPAGSNGASDGAKGGPLQLTSGKAGSSRSDKETAQSLSNKGGLTNLGYSTGDQPGSRGRTNGQSNHSESAQSGTNGRGNSSPSGKTGGQTSFGLGGAQGASGMKQLGQRSNSQPSAEPAARTSSGRKAITSGSNSTHFGIGGQSAPASSGQGGPQPKGARFVAGIPGTGGATQVSQGYGGTPRHSADQGSRKAHPVSGHDPGTAQAPGSSRRRAVTGPTPQGQPKTAGQRPQQGQRREQVDRSIVSGSAQRPPRPVAPTQPAPKSGRGTVPAKPWAGRPVPSALINHKREPKE</sequence>
<dbReference type="RefSeq" id="WP_152683828.1">
    <property type="nucleotide sequence ID" value="NZ_CAQI01000042.1"/>
</dbReference>
<feature type="transmembrane region" description="Helical" evidence="2">
    <location>
        <begin position="579"/>
        <end position="599"/>
    </location>
</feature>
<comment type="caution">
    <text evidence="4">The sequence shown here is derived from an EMBL/GenBank/DDBJ whole genome shotgun (WGS) entry which is preliminary data.</text>
</comment>
<feature type="compositionally biased region" description="Polar residues" evidence="1">
    <location>
        <begin position="858"/>
        <end position="867"/>
    </location>
</feature>
<feature type="signal peptide" evidence="3">
    <location>
        <begin position="1"/>
        <end position="40"/>
    </location>
</feature>
<name>A0A024H2E2_9MICC</name>
<feature type="chain" id="PRO_5001532817" evidence="3">
    <location>
        <begin position="41"/>
        <end position="1133"/>
    </location>
</feature>
<feature type="transmembrane region" description="Helical" evidence="2">
    <location>
        <begin position="605"/>
        <end position="624"/>
    </location>
</feature>
<dbReference type="Proteomes" id="UP000035722">
    <property type="component" value="Unassembled WGS sequence"/>
</dbReference>